<evidence type="ECO:0000259" key="13">
    <source>
        <dbReference type="Pfam" id="PF01180"/>
    </source>
</evidence>
<feature type="binding site" evidence="12">
    <location>
        <begin position="45"/>
        <end position="46"/>
    </location>
    <ligand>
        <name>FMN</name>
        <dbReference type="ChEBI" id="CHEBI:58210"/>
    </ligand>
</feature>
<comment type="catalytic activity">
    <reaction evidence="12">
        <text>(S)-dihydroorotate + A = orotate + AH2</text>
        <dbReference type="Rhea" id="RHEA:18073"/>
        <dbReference type="ChEBI" id="CHEBI:13193"/>
        <dbReference type="ChEBI" id="CHEBI:17499"/>
        <dbReference type="ChEBI" id="CHEBI:30839"/>
        <dbReference type="ChEBI" id="CHEBI:30864"/>
    </reaction>
</comment>
<dbReference type="InterPro" id="IPR049622">
    <property type="entry name" value="Dihydroorotate_DH_I"/>
</dbReference>
<feature type="binding site" evidence="12">
    <location>
        <begin position="192"/>
        <end position="193"/>
    </location>
    <ligand>
        <name>substrate</name>
    </ligand>
</feature>
<feature type="binding site" evidence="12">
    <location>
        <position position="217"/>
    </location>
    <ligand>
        <name>FMN</name>
        <dbReference type="ChEBI" id="CHEBI:58210"/>
    </ligand>
</feature>
<comment type="pathway">
    <text evidence="3">Pyrimidine metabolism; UMP biosynthesis via de novo pathway; orotate from (S)-dihydroorotate (NAD(+) route): step 1/1.</text>
</comment>
<gene>
    <name evidence="12" type="primary">pyrD</name>
    <name evidence="14" type="ORF">IAB00_05970</name>
</gene>
<dbReference type="AlphaFoldDB" id="A0A9D1KYY5"/>
<feature type="domain" description="Dihydroorotate dehydrogenase catalytic" evidence="13">
    <location>
        <begin position="4"/>
        <end position="283"/>
    </location>
</feature>
<feature type="binding site" evidence="12">
    <location>
        <position position="21"/>
    </location>
    <ligand>
        <name>FMN</name>
        <dbReference type="ChEBI" id="CHEBI:58210"/>
    </ligand>
</feature>
<reference evidence="14" key="1">
    <citation type="submission" date="2020-10" db="EMBL/GenBank/DDBJ databases">
        <authorList>
            <person name="Gilroy R."/>
        </authorList>
    </citation>
    <scope>NUCLEOTIDE SEQUENCE</scope>
    <source>
        <strain evidence="14">2830</strain>
    </source>
</reference>
<dbReference type="InterPro" id="IPR033888">
    <property type="entry name" value="DHOD_1B"/>
</dbReference>
<evidence type="ECO:0000256" key="10">
    <source>
        <dbReference type="ARBA" id="ARBA00023027"/>
    </source>
</evidence>
<dbReference type="HAMAP" id="MF_00224">
    <property type="entry name" value="DHO_dh_type1"/>
    <property type="match status" value="1"/>
</dbReference>
<name>A0A9D1KYY5_9FIRM</name>
<dbReference type="CDD" id="cd04740">
    <property type="entry name" value="DHOD_1B_like"/>
    <property type="match status" value="1"/>
</dbReference>
<keyword evidence="6 12" id="KW-0285">Flavoprotein</keyword>
<evidence type="ECO:0000256" key="4">
    <source>
        <dbReference type="ARBA" id="ARBA00008008"/>
    </source>
</evidence>
<comment type="subcellular location">
    <subcellularLocation>
        <location evidence="2 12">Cytoplasm</location>
    </subcellularLocation>
</comment>
<comment type="function">
    <text evidence="1">Catalyzes the conversion of dihydroorotate to orotate with NAD(+) as electron acceptor.</text>
</comment>
<keyword evidence="7 12" id="KW-0288">FMN</keyword>
<evidence type="ECO:0000256" key="3">
    <source>
        <dbReference type="ARBA" id="ARBA00004715"/>
    </source>
</evidence>
<evidence type="ECO:0000256" key="5">
    <source>
        <dbReference type="ARBA" id="ARBA00022490"/>
    </source>
</evidence>
<keyword evidence="8 12" id="KW-0665">Pyrimidine biosynthesis</keyword>
<dbReference type="GO" id="GO:0044205">
    <property type="term" value="P:'de novo' UMP biosynthetic process"/>
    <property type="evidence" value="ECO:0007669"/>
    <property type="project" value="UniProtKB-UniRule"/>
</dbReference>
<evidence type="ECO:0000313" key="14">
    <source>
        <dbReference type="EMBL" id="HIU10768.1"/>
    </source>
</evidence>
<dbReference type="PROSITE" id="PS00911">
    <property type="entry name" value="DHODEHASE_1"/>
    <property type="match status" value="1"/>
</dbReference>
<comment type="cofactor">
    <cofactor evidence="12">
        <name>FMN</name>
        <dbReference type="ChEBI" id="CHEBI:58210"/>
    </cofactor>
    <text evidence="12">Binds 1 FMN per subunit.</text>
</comment>
<sequence length="307" mass="31581">MTKLAVEFAGIKAKNPVFTASGTCGYGRELNEIFPIERLGGMMVKGTTLAPRLGNDGPRIAEAPAGVLNCVGLQNPGLDNVLAEQLPWVLQHDVAVLMNIAGGEPADYAEIARRVNDVPGLAGLEVNISCPNVKAGGMAHGANPQTAAAVVSAVREATKLPLVVKLSPNVTDITEIARAVEAAGADAVSLVNTFLAMVIDVKRRKPLLGNVTGGLSGPAIRPIAVRMVYQVAQAVKIPIIGMGGITCAEDALQFMLAGANAVAVAAATMSDPLAPLKIIEGLDLWLEHEGVADINEIIGAALPGGGR</sequence>
<dbReference type="GO" id="GO:0005737">
    <property type="term" value="C:cytoplasm"/>
    <property type="evidence" value="ECO:0007669"/>
    <property type="project" value="UniProtKB-SubCell"/>
</dbReference>
<dbReference type="PANTHER" id="PTHR48109">
    <property type="entry name" value="DIHYDROOROTATE DEHYDROGENASE (QUINONE), MITOCHONDRIAL-RELATED"/>
    <property type="match status" value="1"/>
</dbReference>
<dbReference type="NCBIfam" id="TIGR01037">
    <property type="entry name" value="pyrD_sub1_fam"/>
    <property type="match status" value="1"/>
</dbReference>
<accession>A0A9D1KYY5</accession>
<dbReference type="InterPro" id="IPR013785">
    <property type="entry name" value="Aldolase_TIM"/>
</dbReference>
<dbReference type="Proteomes" id="UP000824124">
    <property type="component" value="Unassembled WGS sequence"/>
</dbReference>
<organism evidence="14 15">
    <name type="scientific">Candidatus Avidehalobacter gallistercoris</name>
    <dbReference type="NCBI Taxonomy" id="2840694"/>
    <lineage>
        <taxon>Bacteria</taxon>
        <taxon>Bacillati</taxon>
        <taxon>Bacillota</taxon>
        <taxon>Clostridia</taxon>
        <taxon>Eubacteriales</taxon>
        <taxon>Peptococcaceae</taxon>
        <taxon>Peptococcaceae incertae sedis</taxon>
        <taxon>Candidatus Avidehalobacter</taxon>
    </lineage>
</organism>
<dbReference type="EC" id="1.3.-.-" evidence="12"/>
<keyword evidence="10" id="KW-0520">NAD</keyword>
<dbReference type="NCBIfam" id="NF005574">
    <property type="entry name" value="PRK07259.1"/>
    <property type="match status" value="1"/>
</dbReference>
<comment type="similarity">
    <text evidence="4 12">Belongs to the dihydroorotate dehydrogenase family. Type 1 subfamily.</text>
</comment>
<keyword evidence="5 12" id="KW-0963">Cytoplasm</keyword>
<dbReference type="InterPro" id="IPR050074">
    <property type="entry name" value="DHO_dehydrogenase"/>
</dbReference>
<feature type="binding site" evidence="12">
    <location>
        <position position="127"/>
    </location>
    <ligand>
        <name>FMN</name>
        <dbReference type="ChEBI" id="CHEBI:58210"/>
    </ligand>
</feature>
<dbReference type="InterPro" id="IPR005720">
    <property type="entry name" value="Dihydroorotate_DH_cat"/>
</dbReference>
<dbReference type="GO" id="GO:0006207">
    <property type="term" value="P:'de novo' pyrimidine nucleobase biosynthetic process"/>
    <property type="evidence" value="ECO:0007669"/>
    <property type="project" value="InterPro"/>
</dbReference>
<evidence type="ECO:0000256" key="9">
    <source>
        <dbReference type="ARBA" id="ARBA00023002"/>
    </source>
</evidence>
<feature type="binding site" evidence="12">
    <location>
        <position position="45"/>
    </location>
    <ligand>
        <name>substrate</name>
    </ligand>
</feature>
<feature type="binding site" evidence="12">
    <location>
        <position position="165"/>
    </location>
    <ligand>
        <name>FMN</name>
        <dbReference type="ChEBI" id="CHEBI:58210"/>
    </ligand>
</feature>
<evidence type="ECO:0000256" key="7">
    <source>
        <dbReference type="ARBA" id="ARBA00022643"/>
    </source>
</evidence>
<dbReference type="InterPro" id="IPR024920">
    <property type="entry name" value="Dihydroorotate_DH_1"/>
</dbReference>
<dbReference type="InterPro" id="IPR012135">
    <property type="entry name" value="Dihydroorotate_DH_1_2"/>
</dbReference>
<dbReference type="InterPro" id="IPR001295">
    <property type="entry name" value="Dihydroorotate_DH_CS"/>
</dbReference>
<dbReference type="Gene3D" id="3.20.20.70">
    <property type="entry name" value="Aldolase class I"/>
    <property type="match status" value="1"/>
</dbReference>
<evidence type="ECO:0000256" key="8">
    <source>
        <dbReference type="ARBA" id="ARBA00022975"/>
    </source>
</evidence>
<feature type="binding site" evidence="12">
    <location>
        <position position="191"/>
    </location>
    <ligand>
        <name>FMN</name>
        <dbReference type="ChEBI" id="CHEBI:58210"/>
    </ligand>
</feature>
<dbReference type="SUPFAM" id="SSF51395">
    <property type="entry name" value="FMN-linked oxidoreductases"/>
    <property type="match status" value="1"/>
</dbReference>
<evidence type="ECO:0000313" key="15">
    <source>
        <dbReference type="Proteomes" id="UP000824124"/>
    </source>
</evidence>
<comment type="caution">
    <text evidence="12">Lacks conserved residue(s) required for the propagation of feature annotation.</text>
</comment>
<dbReference type="FunFam" id="3.20.20.70:FF:000027">
    <property type="entry name" value="Dihydropyrimidine dehydrogenase [NADP(+)]"/>
    <property type="match status" value="1"/>
</dbReference>
<dbReference type="EMBL" id="DVMH01000029">
    <property type="protein sequence ID" value="HIU10768.1"/>
    <property type="molecule type" value="Genomic_DNA"/>
</dbReference>
<protein>
    <recommendedName>
        <fullName evidence="12">Dihydroorotate dehydrogenase</fullName>
        <shortName evidence="12">DHOD</shortName>
        <shortName evidence="12">DHODase</shortName>
        <shortName evidence="12">DHOdehase</shortName>
        <ecNumber evidence="12">1.3.-.-</ecNumber>
    </recommendedName>
</protein>
<dbReference type="PANTHER" id="PTHR48109:SF1">
    <property type="entry name" value="DIHYDROOROTATE DEHYDROGENASE (FUMARATE)"/>
    <property type="match status" value="1"/>
</dbReference>
<feature type="binding site" evidence="12">
    <location>
        <begin position="69"/>
        <end position="73"/>
    </location>
    <ligand>
        <name>substrate</name>
    </ligand>
</feature>
<feature type="binding site" evidence="12">
    <location>
        <position position="99"/>
    </location>
    <ligand>
        <name>FMN</name>
        <dbReference type="ChEBI" id="CHEBI:58210"/>
    </ligand>
</feature>
<evidence type="ECO:0000256" key="1">
    <source>
        <dbReference type="ARBA" id="ARBA00003616"/>
    </source>
</evidence>
<dbReference type="GO" id="GO:0004589">
    <property type="term" value="F:dihydroorotate dehydrogenase (NAD+) activity"/>
    <property type="evidence" value="ECO:0007669"/>
    <property type="project" value="UniProtKB-EC"/>
</dbReference>
<feature type="binding site" evidence="12">
    <location>
        <begin position="243"/>
        <end position="244"/>
    </location>
    <ligand>
        <name>FMN</name>
        <dbReference type="ChEBI" id="CHEBI:58210"/>
    </ligand>
</feature>
<evidence type="ECO:0000256" key="11">
    <source>
        <dbReference type="ARBA" id="ARBA00048996"/>
    </source>
</evidence>
<comment type="caution">
    <text evidence="14">The sequence shown here is derived from an EMBL/GenBank/DDBJ whole genome shotgun (WGS) entry which is preliminary data.</text>
</comment>
<dbReference type="Pfam" id="PF01180">
    <property type="entry name" value="DHO_dh"/>
    <property type="match status" value="1"/>
</dbReference>
<feature type="active site" description="Nucleophile" evidence="12">
    <location>
        <position position="130"/>
    </location>
</feature>
<comment type="catalytic activity">
    <reaction evidence="11">
        <text>(S)-dihydroorotate + NAD(+) = orotate + NADH + H(+)</text>
        <dbReference type="Rhea" id="RHEA:13513"/>
        <dbReference type="ChEBI" id="CHEBI:15378"/>
        <dbReference type="ChEBI" id="CHEBI:30839"/>
        <dbReference type="ChEBI" id="CHEBI:30864"/>
        <dbReference type="ChEBI" id="CHEBI:57540"/>
        <dbReference type="ChEBI" id="CHEBI:57945"/>
        <dbReference type="EC" id="1.3.1.14"/>
    </reaction>
</comment>
<feature type="binding site" evidence="12">
    <location>
        <position position="127"/>
    </location>
    <ligand>
        <name>substrate</name>
    </ligand>
</feature>
<keyword evidence="9 12" id="KW-0560">Oxidoreductase</keyword>
<reference evidence="14" key="2">
    <citation type="journal article" date="2021" name="PeerJ">
        <title>Extensive microbial diversity within the chicken gut microbiome revealed by metagenomics and culture.</title>
        <authorList>
            <person name="Gilroy R."/>
            <person name="Ravi A."/>
            <person name="Getino M."/>
            <person name="Pursley I."/>
            <person name="Horton D.L."/>
            <person name="Alikhan N.F."/>
            <person name="Baker D."/>
            <person name="Gharbi K."/>
            <person name="Hall N."/>
            <person name="Watson M."/>
            <person name="Adriaenssens E.M."/>
            <person name="Foster-Nyarko E."/>
            <person name="Jarju S."/>
            <person name="Secka A."/>
            <person name="Antonio M."/>
            <person name="Oren A."/>
            <person name="Chaudhuri R.R."/>
            <person name="La Ragione R."/>
            <person name="Hildebrand F."/>
            <person name="Pallen M.J."/>
        </authorList>
    </citation>
    <scope>NUCLEOTIDE SEQUENCE</scope>
    <source>
        <strain evidence="14">2830</strain>
    </source>
</reference>
<proteinExistence type="inferred from homology"/>
<evidence type="ECO:0000256" key="6">
    <source>
        <dbReference type="ARBA" id="ARBA00022630"/>
    </source>
</evidence>
<evidence type="ECO:0000256" key="12">
    <source>
        <dbReference type="HAMAP-Rule" id="MF_00224"/>
    </source>
</evidence>
<evidence type="ECO:0000256" key="2">
    <source>
        <dbReference type="ARBA" id="ARBA00004496"/>
    </source>
</evidence>
<dbReference type="PIRSF" id="PIRSF000164">
    <property type="entry name" value="DHO_oxidase"/>
    <property type="match status" value="1"/>
</dbReference>